<dbReference type="Proteomes" id="UP000235803">
    <property type="component" value="Unassembled WGS sequence"/>
</dbReference>
<dbReference type="AlphaFoldDB" id="A0A2N7U4B9"/>
<reference evidence="2 3" key="1">
    <citation type="submission" date="2018-01" db="EMBL/GenBank/DDBJ databases">
        <title>Halomonas endophytica sp. nov., isolated from storage liquid in the stems of Populus euphratica.</title>
        <authorList>
            <person name="Chen C."/>
        </authorList>
    </citation>
    <scope>NUCLEOTIDE SEQUENCE [LARGE SCALE GENOMIC DNA]</scope>
    <source>
        <strain evidence="2 3">MC28</strain>
    </source>
</reference>
<dbReference type="PANTHER" id="PTHR32182">
    <property type="entry name" value="DNA REPLICATION AND REPAIR PROTEIN RECF"/>
    <property type="match status" value="1"/>
</dbReference>
<dbReference type="Pfam" id="PF02463">
    <property type="entry name" value="SMC_N"/>
    <property type="match status" value="1"/>
</dbReference>
<dbReference type="PANTHER" id="PTHR32182:SF0">
    <property type="entry name" value="DNA REPLICATION AND REPAIR PROTEIN RECF"/>
    <property type="match status" value="1"/>
</dbReference>
<accession>A0A2N7U4B9</accession>
<dbReference type="InterPro" id="IPR003395">
    <property type="entry name" value="RecF/RecN/SMC_N"/>
</dbReference>
<gene>
    <name evidence="2" type="ORF">C1H69_10155</name>
</gene>
<comment type="caution">
    <text evidence="2">The sequence shown here is derived from an EMBL/GenBank/DDBJ whole genome shotgun (WGS) entry which is preliminary data.</text>
</comment>
<dbReference type="OrthoDB" id="8670240at2"/>
<protein>
    <recommendedName>
        <fullName evidence="1">AAA+ ATPase domain-containing protein</fullName>
    </recommendedName>
</protein>
<dbReference type="GO" id="GO:0000731">
    <property type="term" value="P:DNA synthesis involved in DNA repair"/>
    <property type="evidence" value="ECO:0007669"/>
    <property type="project" value="TreeGrafter"/>
</dbReference>
<evidence type="ECO:0000313" key="2">
    <source>
        <dbReference type="EMBL" id="PMR75280.1"/>
    </source>
</evidence>
<organism evidence="2 3">
    <name type="scientific">Billgrantia endophytica</name>
    <dbReference type="NCBI Taxonomy" id="2033802"/>
    <lineage>
        <taxon>Bacteria</taxon>
        <taxon>Pseudomonadati</taxon>
        <taxon>Pseudomonadota</taxon>
        <taxon>Gammaproteobacteria</taxon>
        <taxon>Oceanospirillales</taxon>
        <taxon>Halomonadaceae</taxon>
        <taxon>Billgrantia</taxon>
    </lineage>
</organism>
<evidence type="ECO:0000259" key="1">
    <source>
        <dbReference type="SMART" id="SM00382"/>
    </source>
</evidence>
<evidence type="ECO:0000313" key="3">
    <source>
        <dbReference type="Proteomes" id="UP000235803"/>
    </source>
</evidence>
<dbReference type="RefSeq" id="WP_102653294.1">
    <property type="nucleotide sequence ID" value="NZ_PNRF01000020.1"/>
</dbReference>
<keyword evidence="3" id="KW-1185">Reference proteome</keyword>
<dbReference type="GO" id="GO:0006302">
    <property type="term" value="P:double-strand break repair"/>
    <property type="evidence" value="ECO:0007669"/>
    <property type="project" value="TreeGrafter"/>
</dbReference>
<dbReference type="SUPFAM" id="SSF52540">
    <property type="entry name" value="P-loop containing nucleoside triphosphate hydrolases"/>
    <property type="match status" value="1"/>
</dbReference>
<dbReference type="EMBL" id="PNRF01000020">
    <property type="protein sequence ID" value="PMR75280.1"/>
    <property type="molecule type" value="Genomic_DNA"/>
</dbReference>
<dbReference type="InterPro" id="IPR003593">
    <property type="entry name" value="AAA+_ATPase"/>
</dbReference>
<name>A0A2N7U4B9_9GAMM</name>
<sequence>MASARQDFERFVRWLYQPNKQVPIDVRRLATLALANFDGLAGTSRQRNQRSIYLVGLIRRELVHTADAAPAVAADADAGAWPWARLRHLTLGPFRGFRAPEPFDLTKQVILFYGPNGSGKTSLCEGLEYALLGDVEEAGIKRIAARTYLTNVHDRRFDAPILKATDHHGREVDVVANPDTYRFCFIEKNRIDAFSRIAARPNAQRAELIATLFGMDQFNEFVSHFNESIDGQLTLLGERQATLTLRRNALAADRATVDGEPASEQVLAEEEASLAQAYAAGTTYEALKQLIGTAEAPGHLQELEAILEEVPPNVVGVTRQGFLDAFEKAYQCGEELDAIVATLQAKSDQVSFKALYDSVLALQEVVGERCPACDTPMNGTIHVATNPYEKATEGLRQLEELGLLQEQQRTAQARLEQASRELRQMLGPVATFIGAQNEEGTPISWYLLQLPDEPTGRWWSDIYPQAPEVQAGMPSLEQILTLVDRIAVQDDASQRAQQDRQPHIAERRRLSEFQLRVQAQDLKRQQLQESIVVANNRIKAFDETNAGLIAQADQEKCDIERDTPFKATYDRFLEELRSYRDQLPSQLMAGLNEAAMDIYNAFNRNDRDEDKLSALHLPLGGDGKIEICFRGNPGARVDALHVLSEGHIRCLGLAILMAKAKSIECPIIVFDDAINAIDHDHRGGIRETVFESEHFAQTQLIVTCHSNEFIKDIQQHLPAQRRNGCQVYLFRHHDGNYQPRVTGNTPSANYIVKARAAREALNDREALAASRQALEMLSEKVWRWLGSHNQGVLNLMLAGVGAGPALRNLCEALVKKLREAQTFDHANKVPLLAAYGRILGIPVNNLVWTYLNKGTHEEAGRDDFDGELVESVVQTLEDLDRLDLRPER</sequence>
<feature type="domain" description="AAA+ ATPase" evidence="1">
    <location>
        <begin position="106"/>
        <end position="729"/>
    </location>
</feature>
<dbReference type="Gene3D" id="3.40.50.300">
    <property type="entry name" value="P-loop containing nucleotide triphosphate hydrolases"/>
    <property type="match status" value="2"/>
</dbReference>
<proteinExistence type="predicted"/>
<dbReference type="SMART" id="SM00382">
    <property type="entry name" value="AAA"/>
    <property type="match status" value="1"/>
</dbReference>
<dbReference type="InterPro" id="IPR027417">
    <property type="entry name" value="P-loop_NTPase"/>
</dbReference>